<dbReference type="EMBL" id="JELY01001032">
    <property type="protein sequence ID" value="KYF57147.1"/>
    <property type="molecule type" value="Genomic_DNA"/>
</dbReference>
<reference evidence="1 2" key="1">
    <citation type="submission" date="2014-02" db="EMBL/GenBank/DDBJ databases">
        <title>The small core and large imbalanced accessory genome model reveals a collaborative survival strategy of Sorangium cellulosum strains in nature.</title>
        <authorList>
            <person name="Han K."/>
            <person name="Peng R."/>
            <person name="Blom J."/>
            <person name="Li Y.-Z."/>
        </authorList>
    </citation>
    <scope>NUCLEOTIDE SEQUENCE [LARGE SCALE GENOMIC DNA]</scope>
    <source>
        <strain evidence="1 2">So0157-25</strain>
    </source>
</reference>
<accession>A0A150PN33</accession>
<evidence type="ECO:0000313" key="1">
    <source>
        <dbReference type="EMBL" id="KYF57147.1"/>
    </source>
</evidence>
<proteinExistence type="predicted"/>
<protein>
    <submittedName>
        <fullName evidence="1">Uncharacterized protein</fullName>
    </submittedName>
</protein>
<dbReference type="Proteomes" id="UP000075420">
    <property type="component" value="Unassembled WGS sequence"/>
</dbReference>
<name>A0A150PN33_SORCE</name>
<sequence length="220" mass="23797">MGRAYITNVDISTDGRVVVEGNLSMTGLTASLEPRIYIQPPPDGVWEYDLVVTPTAEQGAMMLVPFSVHAPWAGNADANGVRIIQDGTPEPTATTLLKVRRVQKYTTEQKNMVILKGAGYNAATRRLVVDLTHGGGCFPHSFAVEWDGAALKSSPPQYLLNVVDLSEYDPCKALISEQLHIDLHTPDVSLRGPATLVIQSVWGRTLRVKLDGSRATASSS</sequence>
<gene>
    <name evidence="1" type="ORF">BE08_20885</name>
</gene>
<evidence type="ECO:0000313" key="2">
    <source>
        <dbReference type="Proteomes" id="UP000075420"/>
    </source>
</evidence>
<dbReference type="AlphaFoldDB" id="A0A150PN33"/>
<comment type="caution">
    <text evidence="1">The sequence shown here is derived from an EMBL/GenBank/DDBJ whole genome shotgun (WGS) entry which is preliminary data.</text>
</comment>
<organism evidence="1 2">
    <name type="scientific">Sorangium cellulosum</name>
    <name type="common">Polyangium cellulosum</name>
    <dbReference type="NCBI Taxonomy" id="56"/>
    <lineage>
        <taxon>Bacteria</taxon>
        <taxon>Pseudomonadati</taxon>
        <taxon>Myxococcota</taxon>
        <taxon>Polyangia</taxon>
        <taxon>Polyangiales</taxon>
        <taxon>Polyangiaceae</taxon>
        <taxon>Sorangium</taxon>
    </lineage>
</organism>